<feature type="domain" description="Exonuclease" evidence="8">
    <location>
        <begin position="125"/>
        <end position="308"/>
    </location>
</feature>
<evidence type="ECO:0000259" key="8">
    <source>
        <dbReference type="SMART" id="SM00479"/>
    </source>
</evidence>
<reference evidence="9" key="1">
    <citation type="submission" date="2022-07" db="EMBL/GenBank/DDBJ databases">
        <authorList>
            <person name="Macas J."/>
            <person name="Novak P."/>
            <person name="Neumann P."/>
        </authorList>
    </citation>
    <scope>NUCLEOTIDE SEQUENCE</scope>
</reference>
<dbReference type="InterPro" id="IPR040393">
    <property type="entry name" value="TREX1/2"/>
</dbReference>
<dbReference type="FunFam" id="3.30.420.10:FF:000081">
    <property type="entry name" value="Exonuclease DPD1 chloroplastic/mitochondrial"/>
    <property type="match status" value="1"/>
</dbReference>
<evidence type="ECO:0000313" key="9">
    <source>
        <dbReference type="EMBL" id="CAH9099738.1"/>
    </source>
</evidence>
<keyword evidence="4" id="KW-0378">Hydrolase</keyword>
<dbReference type="InterPro" id="IPR036397">
    <property type="entry name" value="RNaseH_sf"/>
</dbReference>
<dbReference type="InterPro" id="IPR013520">
    <property type="entry name" value="Ribonucl_H"/>
</dbReference>
<evidence type="ECO:0000256" key="2">
    <source>
        <dbReference type="ARBA" id="ARBA00022722"/>
    </source>
</evidence>
<evidence type="ECO:0000256" key="3">
    <source>
        <dbReference type="ARBA" id="ARBA00022723"/>
    </source>
</evidence>
<dbReference type="GO" id="GO:0006308">
    <property type="term" value="P:DNA catabolic process"/>
    <property type="evidence" value="ECO:0007669"/>
    <property type="project" value="TreeGrafter"/>
</dbReference>
<dbReference type="Proteomes" id="UP001152484">
    <property type="component" value="Unassembled WGS sequence"/>
</dbReference>
<name>A0A9P1EE09_CUSEU</name>
<protein>
    <recommendedName>
        <fullName evidence="8">Exonuclease domain-containing protein</fullName>
    </recommendedName>
</protein>
<keyword evidence="5" id="KW-0269">Exonuclease</keyword>
<accession>A0A9P1EE09</accession>
<proteinExistence type="inferred from homology"/>
<dbReference type="InterPro" id="IPR012337">
    <property type="entry name" value="RNaseH-like_sf"/>
</dbReference>
<comment type="caution">
    <text evidence="9">The sequence shown here is derived from an EMBL/GenBank/DDBJ whole genome shotgun (WGS) entry which is preliminary data.</text>
</comment>
<evidence type="ECO:0000256" key="7">
    <source>
        <dbReference type="ARBA" id="ARBA00025769"/>
    </source>
</evidence>
<keyword evidence="3" id="KW-0479">Metal-binding</keyword>
<dbReference type="PANTHER" id="PTHR13058:SF19">
    <property type="entry name" value="LD40940P"/>
    <property type="match status" value="1"/>
</dbReference>
<dbReference type="GO" id="GO:0008296">
    <property type="term" value="F:3'-5'-DNA exonuclease activity"/>
    <property type="evidence" value="ECO:0007669"/>
    <property type="project" value="TreeGrafter"/>
</dbReference>
<keyword evidence="6" id="KW-0460">Magnesium</keyword>
<dbReference type="GO" id="GO:0005737">
    <property type="term" value="C:cytoplasm"/>
    <property type="evidence" value="ECO:0007669"/>
    <property type="project" value="TreeGrafter"/>
</dbReference>
<organism evidence="9 10">
    <name type="scientific">Cuscuta europaea</name>
    <name type="common">European dodder</name>
    <dbReference type="NCBI Taxonomy" id="41803"/>
    <lineage>
        <taxon>Eukaryota</taxon>
        <taxon>Viridiplantae</taxon>
        <taxon>Streptophyta</taxon>
        <taxon>Embryophyta</taxon>
        <taxon>Tracheophyta</taxon>
        <taxon>Spermatophyta</taxon>
        <taxon>Magnoliopsida</taxon>
        <taxon>eudicotyledons</taxon>
        <taxon>Gunneridae</taxon>
        <taxon>Pentapetalae</taxon>
        <taxon>asterids</taxon>
        <taxon>lamiids</taxon>
        <taxon>Solanales</taxon>
        <taxon>Convolvulaceae</taxon>
        <taxon>Cuscuteae</taxon>
        <taxon>Cuscuta</taxon>
        <taxon>Cuscuta subgen. Cuscuta</taxon>
    </lineage>
</organism>
<evidence type="ECO:0000256" key="5">
    <source>
        <dbReference type="ARBA" id="ARBA00022839"/>
    </source>
</evidence>
<dbReference type="Pfam" id="PF00929">
    <property type="entry name" value="RNase_T"/>
    <property type="match status" value="1"/>
</dbReference>
<sequence length="334" mass="37961">MFFPLMMSPQCRAYTLVNSWWQGFDHFSKSGCVRFRFKVLASCKYGPDGRCNRTENGRAPLTTQGEGKTVDIIRSKKTIREEISNEITTSKVDLYKSEIPTLEKNEYYDIRKKITENKELASLITFIAFDIETTGFSSERCRIIEIALRDLVGGENSTLQTLVNPGCYVNNGSVHGISTHMVCRPDVPRMEDLIPILLQYVRSRQKPGGYVVWIAHNARSFDVPFLINEFSRCCYSIPSNWLFIDTLPLARKVMKSAGHLGAKGLPKASLKDMREHYKFPLLGTEHRAMADVNLLALVFQSLTFDLKLTVPDLVGEHSTWFSEVGNNKERKKSS</sequence>
<dbReference type="GO" id="GO:0046872">
    <property type="term" value="F:metal ion binding"/>
    <property type="evidence" value="ECO:0007669"/>
    <property type="project" value="UniProtKB-KW"/>
</dbReference>
<evidence type="ECO:0000256" key="4">
    <source>
        <dbReference type="ARBA" id="ARBA00022801"/>
    </source>
</evidence>
<keyword evidence="2" id="KW-0540">Nuclease</keyword>
<dbReference type="CDD" id="cd06127">
    <property type="entry name" value="DEDDh"/>
    <property type="match status" value="1"/>
</dbReference>
<dbReference type="SUPFAM" id="SSF53098">
    <property type="entry name" value="Ribonuclease H-like"/>
    <property type="match status" value="1"/>
</dbReference>
<dbReference type="PANTHER" id="PTHR13058">
    <property type="entry name" value="THREE PRIME REPAIR EXONUCLEASE 1, 2"/>
    <property type="match status" value="1"/>
</dbReference>
<comment type="cofactor">
    <cofactor evidence="1">
        <name>Mg(2+)</name>
        <dbReference type="ChEBI" id="CHEBI:18420"/>
    </cofactor>
</comment>
<dbReference type="GO" id="GO:0003676">
    <property type="term" value="F:nucleic acid binding"/>
    <property type="evidence" value="ECO:0007669"/>
    <property type="project" value="InterPro"/>
</dbReference>
<comment type="similarity">
    <text evidence="7">Belongs to the exonuclease superfamily. TREX family.</text>
</comment>
<keyword evidence="10" id="KW-1185">Reference proteome</keyword>
<dbReference type="SMART" id="SM00479">
    <property type="entry name" value="EXOIII"/>
    <property type="match status" value="1"/>
</dbReference>
<dbReference type="AlphaFoldDB" id="A0A9P1EE09"/>
<gene>
    <name evidence="9" type="ORF">CEURO_LOCUS14602</name>
</gene>
<evidence type="ECO:0000313" key="10">
    <source>
        <dbReference type="Proteomes" id="UP001152484"/>
    </source>
</evidence>
<evidence type="ECO:0000256" key="1">
    <source>
        <dbReference type="ARBA" id="ARBA00001946"/>
    </source>
</evidence>
<dbReference type="Gene3D" id="3.30.420.10">
    <property type="entry name" value="Ribonuclease H-like superfamily/Ribonuclease H"/>
    <property type="match status" value="1"/>
</dbReference>
<dbReference type="EMBL" id="CAMAPE010000038">
    <property type="protein sequence ID" value="CAH9099738.1"/>
    <property type="molecule type" value="Genomic_DNA"/>
</dbReference>
<evidence type="ECO:0000256" key="6">
    <source>
        <dbReference type="ARBA" id="ARBA00022842"/>
    </source>
</evidence>
<dbReference type="OrthoDB" id="10250935at2759"/>